<evidence type="ECO:0000313" key="2">
    <source>
        <dbReference type="EMBL" id="TFK55515.1"/>
    </source>
</evidence>
<reference evidence="2 3" key="1">
    <citation type="journal article" date="2019" name="Nat. Ecol. Evol.">
        <title>Megaphylogeny resolves global patterns of mushroom evolution.</title>
        <authorList>
            <person name="Varga T."/>
            <person name="Krizsan K."/>
            <person name="Foldi C."/>
            <person name="Dima B."/>
            <person name="Sanchez-Garcia M."/>
            <person name="Sanchez-Ramirez S."/>
            <person name="Szollosi G.J."/>
            <person name="Szarkandi J.G."/>
            <person name="Papp V."/>
            <person name="Albert L."/>
            <person name="Andreopoulos W."/>
            <person name="Angelini C."/>
            <person name="Antonin V."/>
            <person name="Barry K.W."/>
            <person name="Bougher N.L."/>
            <person name="Buchanan P."/>
            <person name="Buyck B."/>
            <person name="Bense V."/>
            <person name="Catcheside P."/>
            <person name="Chovatia M."/>
            <person name="Cooper J."/>
            <person name="Damon W."/>
            <person name="Desjardin D."/>
            <person name="Finy P."/>
            <person name="Geml J."/>
            <person name="Haridas S."/>
            <person name="Hughes K."/>
            <person name="Justo A."/>
            <person name="Karasinski D."/>
            <person name="Kautmanova I."/>
            <person name="Kiss B."/>
            <person name="Kocsube S."/>
            <person name="Kotiranta H."/>
            <person name="LaButti K.M."/>
            <person name="Lechner B.E."/>
            <person name="Liimatainen K."/>
            <person name="Lipzen A."/>
            <person name="Lukacs Z."/>
            <person name="Mihaltcheva S."/>
            <person name="Morgado L.N."/>
            <person name="Niskanen T."/>
            <person name="Noordeloos M.E."/>
            <person name="Ohm R.A."/>
            <person name="Ortiz-Santana B."/>
            <person name="Ovrebo C."/>
            <person name="Racz N."/>
            <person name="Riley R."/>
            <person name="Savchenko A."/>
            <person name="Shiryaev A."/>
            <person name="Soop K."/>
            <person name="Spirin V."/>
            <person name="Szebenyi C."/>
            <person name="Tomsovsky M."/>
            <person name="Tulloss R.E."/>
            <person name="Uehling J."/>
            <person name="Grigoriev I.V."/>
            <person name="Vagvolgyi C."/>
            <person name="Papp T."/>
            <person name="Martin F.M."/>
            <person name="Miettinen O."/>
            <person name="Hibbett D.S."/>
            <person name="Nagy L.G."/>
        </authorList>
    </citation>
    <scope>NUCLEOTIDE SEQUENCE [LARGE SCALE GENOMIC DNA]</scope>
    <source>
        <strain evidence="2 3">OMC1185</strain>
    </source>
</reference>
<accession>A0A5C3NEX2</accession>
<dbReference type="EMBL" id="ML213504">
    <property type="protein sequence ID" value="TFK55515.1"/>
    <property type="molecule type" value="Genomic_DNA"/>
</dbReference>
<dbReference type="AlphaFoldDB" id="A0A5C3NEX2"/>
<gene>
    <name evidence="2" type="ORF">OE88DRAFT_1651867</name>
</gene>
<evidence type="ECO:0000313" key="3">
    <source>
        <dbReference type="Proteomes" id="UP000305948"/>
    </source>
</evidence>
<name>A0A5C3NEX2_9AGAM</name>
<keyword evidence="3" id="KW-1185">Reference proteome</keyword>
<organism evidence="2 3">
    <name type="scientific">Heliocybe sulcata</name>
    <dbReference type="NCBI Taxonomy" id="5364"/>
    <lineage>
        <taxon>Eukaryota</taxon>
        <taxon>Fungi</taxon>
        <taxon>Dikarya</taxon>
        <taxon>Basidiomycota</taxon>
        <taxon>Agaricomycotina</taxon>
        <taxon>Agaricomycetes</taxon>
        <taxon>Gloeophyllales</taxon>
        <taxon>Gloeophyllaceae</taxon>
        <taxon>Heliocybe</taxon>
    </lineage>
</organism>
<evidence type="ECO:0000256" key="1">
    <source>
        <dbReference type="SAM" id="MobiDB-lite"/>
    </source>
</evidence>
<proteinExistence type="predicted"/>
<sequence>MGLGEGQHLPRGMKTSPTIIPPPRHSHGPTGSHATDFRLKSVRSTGVVRKRQARMPRALL</sequence>
<dbReference type="Proteomes" id="UP000305948">
    <property type="component" value="Unassembled WGS sequence"/>
</dbReference>
<feature type="region of interest" description="Disordered" evidence="1">
    <location>
        <begin position="1"/>
        <end position="60"/>
    </location>
</feature>
<protein>
    <submittedName>
        <fullName evidence="2">Uncharacterized protein</fullName>
    </submittedName>
</protein>